<dbReference type="InterPro" id="IPR016135">
    <property type="entry name" value="UBQ-conjugating_enzyme/RWD"/>
</dbReference>
<dbReference type="SUPFAM" id="SSF54495">
    <property type="entry name" value="UBC-like"/>
    <property type="match status" value="1"/>
</dbReference>
<feature type="non-terminal residue" evidence="2">
    <location>
        <position position="1"/>
    </location>
</feature>
<name>A0A6A0A460_HAELA</name>
<dbReference type="AlphaFoldDB" id="A0A6A0A460"/>
<evidence type="ECO:0000313" key="2">
    <source>
        <dbReference type="EMBL" id="GFH25102.1"/>
    </source>
</evidence>
<evidence type="ECO:0000256" key="1">
    <source>
        <dbReference type="SAM" id="MobiDB-lite"/>
    </source>
</evidence>
<gene>
    <name evidence="2" type="ORF">HaLaN_23010</name>
</gene>
<reference evidence="2 3" key="1">
    <citation type="submission" date="2020-02" db="EMBL/GenBank/DDBJ databases">
        <title>Draft genome sequence of Haematococcus lacustris strain NIES-144.</title>
        <authorList>
            <person name="Morimoto D."/>
            <person name="Nakagawa S."/>
            <person name="Yoshida T."/>
            <person name="Sawayama S."/>
        </authorList>
    </citation>
    <scope>NUCLEOTIDE SEQUENCE [LARGE SCALE GENOMIC DNA]</scope>
    <source>
        <strain evidence="2 3">NIES-144</strain>
    </source>
</reference>
<proteinExistence type="predicted"/>
<feature type="compositionally biased region" description="Polar residues" evidence="1">
    <location>
        <begin position="53"/>
        <end position="63"/>
    </location>
</feature>
<dbReference type="Proteomes" id="UP000485058">
    <property type="component" value="Unassembled WGS sequence"/>
</dbReference>
<keyword evidence="3" id="KW-1185">Reference proteome</keyword>
<evidence type="ECO:0000313" key="3">
    <source>
        <dbReference type="Proteomes" id="UP000485058"/>
    </source>
</evidence>
<dbReference type="EMBL" id="BLLF01002720">
    <property type="protein sequence ID" value="GFH25102.1"/>
    <property type="molecule type" value="Genomic_DNA"/>
</dbReference>
<sequence length="74" mass="7605">MTGMSSLVYDGANGGWSPALTISKVALSLRSMLASNTEYSRPAGDRDYCMSVGSRSPKQLSSKATKDPGSGSGA</sequence>
<protein>
    <submittedName>
        <fullName evidence="2">Ubiquitin-conjugating enzyme E2-like</fullName>
    </submittedName>
</protein>
<organism evidence="2 3">
    <name type="scientific">Haematococcus lacustris</name>
    <name type="common">Green alga</name>
    <name type="synonym">Haematococcus pluvialis</name>
    <dbReference type="NCBI Taxonomy" id="44745"/>
    <lineage>
        <taxon>Eukaryota</taxon>
        <taxon>Viridiplantae</taxon>
        <taxon>Chlorophyta</taxon>
        <taxon>core chlorophytes</taxon>
        <taxon>Chlorophyceae</taxon>
        <taxon>CS clade</taxon>
        <taxon>Chlamydomonadales</taxon>
        <taxon>Haematococcaceae</taxon>
        <taxon>Haematococcus</taxon>
    </lineage>
</organism>
<feature type="non-terminal residue" evidence="2">
    <location>
        <position position="74"/>
    </location>
</feature>
<feature type="region of interest" description="Disordered" evidence="1">
    <location>
        <begin position="39"/>
        <end position="74"/>
    </location>
</feature>
<dbReference type="Gene3D" id="3.10.110.10">
    <property type="entry name" value="Ubiquitin Conjugating Enzyme"/>
    <property type="match status" value="1"/>
</dbReference>
<comment type="caution">
    <text evidence="2">The sequence shown here is derived from an EMBL/GenBank/DDBJ whole genome shotgun (WGS) entry which is preliminary data.</text>
</comment>
<accession>A0A6A0A460</accession>